<dbReference type="GO" id="GO:0000160">
    <property type="term" value="P:phosphorelay signal transduction system"/>
    <property type="evidence" value="ECO:0007669"/>
    <property type="project" value="InterPro"/>
</dbReference>
<organism evidence="4 5">
    <name type="scientific">Halorubrum tropicale</name>
    <dbReference type="NCBI Taxonomy" id="1765655"/>
    <lineage>
        <taxon>Archaea</taxon>
        <taxon>Methanobacteriati</taxon>
        <taxon>Methanobacteriota</taxon>
        <taxon>Stenosarchaea group</taxon>
        <taxon>Halobacteria</taxon>
        <taxon>Halobacteriales</taxon>
        <taxon>Haloferacaceae</taxon>
        <taxon>Halorubrum</taxon>
    </lineage>
</organism>
<feature type="compositionally biased region" description="Low complexity" evidence="2">
    <location>
        <begin position="175"/>
        <end position="186"/>
    </location>
</feature>
<comment type="caution">
    <text evidence="1">Lacks conserved residue(s) required for the propagation of feature annotation.</text>
</comment>
<dbReference type="EMBL" id="LIST01000001">
    <property type="protein sequence ID" value="KOX97993.1"/>
    <property type="molecule type" value="Genomic_DNA"/>
</dbReference>
<sequence length="197" mass="21176">MTDHTSPPSDAHADTNAAADRSAQSADRPAREADRPITVLQVEPDARSAELLEAFATRLTERVRIRSVDRVAAAVDAVEEGVEVDGERVAVDCVVTEQRLPDGDGVGLTGRLREAGHEVPVVFHTTCPGEEREAAAFGAGADAYFEKGSERGRFDSILDRIRTLVDGERERETAAARATASPPRTSDSPRGTLRSEE</sequence>
<dbReference type="Pfam" id="PF00072">
    <property type="entry name" value="Response_reg"/>
    <property type="match status" value="1"/>
</dbReference>
<dbReference type="Proteomes" id="UP000037747">
    <property type="component" value="Unassembled WGS sequence"/>
</dbReference>
<dbReference type="RefSeq" id="WP_053770675.1">
    <property type="nucleotide sequence ID" value="NZ_LIST01000001.1"/>
</dbReference>
<dbReference type="SUPFAM" id="SSF52172">
    <property type="entry name" value="CheY-like"/>
    <property type="match status" value="1"/>
</dbReference>
<dbReference type="OrthoDB" id="330337at2157"/>
<dbReference type="Gene3D" id="3.40.50.2300">
    <property type="match status" value="1"/>
</dbReference>
<evidence type="ECO:0000256" key="1">
    <source>
        <dbReference type="PROSITE-ProRule" id="PRU00169"/>
    </source>
</evidence>
<reference evidence="4 5" key="1">
    <citation type="submission" date="2015-08" db="EMBL/GenBank/DDBJ databases">
        <title>Genomes of Isolates from Cabo Rojo, PR.</title>
        <authorList>
            <person name="Sanchez-Nieves R.L."/>
            <person name="Montalvo-Rodriguez R."/>
        </authorList>
    </citation>
    <scope>NUCLEOTIDE SEQUENCE [LARGE SCALE GENOMIC DNA]</scope>
    <source>
        <strain evidence="4 5">5</strain>
    </source>
</reference>
<protein>
    <recommendedName>
        <fullName evidence="3">Response regulatory domain-containing protein</fullName>
    </recommendedName>
</protein>
<dbReference type="InterPro" id="IPR001789">
    <property type="entry name" value="Sig_transdc_resp-reg_receiver"/>
</dbReference>
<comment type="caution">
    <text evidence="4">The sequence shown here is derived from an EMBL/GenBank/DDBJ whole genome shotgun (WGS) entry which is preliminary data.</text>
</comment>
<feature type="compositionally biased region" description="Low complexity" evidence="2">
    <location>
        <begin position="17"/>
        <end position="27"/>
    </location>
</feature>
<evidence type="ECO:0000259" key="3">
    <source>
        <dbReference type="PROSITE" id="PS50110"/>
    </source>
</evidence>
<evidence type="ECO:0000256" key="2">
    <source>
        <dbReference type="SAM" id="MobiDB-lite"/>
    </source>
</evidence>
<gene>
    <name evidence="4" type="ORF">AMR74_03575</name>
</gene>
<dbReference type="STRING" id="1765655.AMR74_03575"/>
<dbReference type="PROSITE" id="PS50110">
    <property type="entry name" value="RESPONSE_REGULATORY"/>
    <property type="match status" value="1"/>
</dbReference>
<dbReference type="SMART" id="SM00448">
    <property type="entry name" value="REC"/>
    <property type="match status" value="1"/>
</dbReference>
<dbReference type="AlphaFoldDB" id="A0A0N0BS98"/>
<feature type="domain" description="Response regulatory" evidence="3">
    <location>
        <begin position="38"/>
        <end position="162"/>
    </location>
</feature>
<evidence type="ECO:0000313" key="5">
    <source>
        <dbReference type="Proteomes" id="UP000037747"/>
    </source>
</evidence>
<feature type="region of interest" description="Disordered" evidence="2">
    <location>
        <begin position="168"/>
        <end position="197"/>
    </location>
</feature>
<name>A0A0N0BS98_9EURY</name>
<accession>A0A0N0BS98</accession>
<dbReference type="PATRIC" id="fig|1705389.3.peg.1021"/>
<dbReference type="InterPro" id="IPR011006">
    <property type="entry name" value="CheY-like_superfamily"/>
</dbReference>
<feature type="region of interest" description="Disordered" evidence="2">
    <location>
        <begin position="1"/>
        <end position="39"/>
    </location>
</feature>
<proteinExistence type="predicted"/>
<evidence type="ECO:0000313" key="4">
    <source>
        <dbReference type="EMBL" id="KOX97993.1"/>
    </source>
</evidence>
<keyword evidence="5" id="KW-1185">Reference proteome</keyword>